<dbReference type="Proteomes" id="UP000622552">
    <property type="component" value="Unassembled WGS sequence"/>
</dbReference>
<dbReference type="PANTHER" id="PTHR33498">
    <property type="entry name" value="TRANSPOSASE FOR INSERTION SEQUENCE ELEMENT IS1557"/>
    <property type="match status" value="1"/>
</dbReference>
<evidence type="ECO:0000313" key="2">
    <source>
        <dbReference type="EMBL" id="MBG6138419.1"/>
    </source>
</evidence>
<dbReference type="InterPro" id="IPR047951">
    <property type="entry name" value="Transpos_ISL3"/>
</dbReference>
<sequence length="138" mass="15206">MIVVVDRVSPRRLTSMILTRPDALSDDQRQLLDELTTACPEMIALASLMGSFAALLTPAERNAGLLHAWIVDARATDLPHLHAFTRGLDFDRRAVGAAVTLPFHNGGTEGVNTKTKRIMRQMHGRAGFTLLRHRILLG</sequence>
<name>A0A8J7GU01_9ACTN</name>
<dbReference type="InterPro" id="IPR002560">
    <property type="entry name" value="Transposase_DDE"/>
</dbReference>
<protein>
    <submittedName>
        <fullName evidence="2">Transposase</fullName>
    </submittedName>
</protein>
<dbReference type="PANTHER" id="PTHR33498:SF1">
    <property type="entry name" value="TRANSPOSASE FOR INSERTION SEQUENCE ELEMENT IS1557"/>
    <property type="match status" value="1"/>
</dbReference>
<evidence type="ECO:0000313" key="3">
    <source>
        <dbReference type="Proteomes" id="UP000622552"/>
    </source>
</evidence>
<organism evidence="2 3">
    <name type="scientific">Longispora fulva</name>
    <dbReference type="NCBI Taxonomy" id="619741"/>
    <lineage>
        <taxon>Bacteria</taxon>
        <taxon>Bacillati</taxon>
        <taxon>Actinomycetota</taxon>
        <taxon>Actinomycetes</taxon>
        <taxon>Micromonosporales</taxon>
        <taxon>Micromonosporaceae</taxon>
        <taxon>Longispora</taxon>
    </lineage>
</organism>
<dbReference type="AlphaFoldDB" id="A0A8J7GU01"/>
<comment type="caution">
    <text evidence="2">The sequence shown here is derived from an EMBL/GenBank/DDBJ whole genome shotgun (WGS) entry which is preliminary data.</text>
</comment>
<reference evidence="2" key="1">
    <citation type="submission" date="2020-11" db="EMBL/GenBank/DDBJ databases">
        <title>Sequencing the genomes of 1000 actinobacteria strains.</title>
        <authorList>
            <person name="Klenk H.-P."/>
        </authorList>
    </citation>
    <scope>NUCLEOTIDE SEQUENCE</scope>
    <source>
        <strain evidence="2">DSM 45356</strain>
    </source>
</reference>
<evidence type="ECO:0000259" key="1">
    <source>
        <dbReference type="Pfam" id="PF01610"/>
    </source>
</evidence>
<gene>
    <name evidence="2" type="ORF">IW245_004613</name>
</gene>
<dbReference type="EMBL" id="JADOUF010000001">
    <property type="protein sequence ID" value="MBG6138419.1"/>
    <property type="molecule type" value="Genomic_DNA"/>
</dbReference>
<dbReference type="Pfam" id="PF01610">
    <property type="entry name" value="DDE_Tnp_ISL3"/>
    <property type="match status" value="1"/>
</dbReference>
<proteinExistence type="predicted"/>
<accession>A0A8J7GU01</accession>
<keyword evidence="3" id="KW-1185">Reference proteome</keyword>
<feature type="domain" description="Transposase IS204/IS1001/IS1096/IS1165 DDE" evidence="1">
    <location>
        <begin position="13"/>
        <end position="135"/>
    </location>
</feature>